<evidence type="ECO:0000313" key="5">
    <source>
        <dbReference type="EMBL" id="MDR7274205.1"/>
    </source>
</evidence>
<dbReference type="Pfam" id="PF05719">
    <property type="entry name" value="GPP34"/>
    <property type="match status" value="1"/>
</dbReference>
<dbReference type="Proteomes" id="UP001183643">
    <property type="component" value="Unassembled WGS sequence"/>
</dbReference>
<accession>A0AAE3YIP0</accession>
<keyword evidence="6" id="KW-1185">Reference proteome</keyword>
<evidence type="ECO:0008006" key="7">
    <source>
        <dbReference type="Google" id="ProtNLM"/>
    </source>
</evidence>
<dbReference type="GO" id="GO:0070273">
    <property type="term" value="F:phosphatidylinositol-4-phosphate binding"/>
    <property type="evidence" value="ECO:0007669"/>
    <property type="project" value="InterPro"/>
</dbReference>
<evidence type="ECO:0000256" key="1">
    <source>
        <dbReference type="ARBA" id="ARBA00004255"/>
    </source>
</evidence>
<dbReference type="InterPro" id="IPR038261">
    <property type="entry name" value="GPP34-like_sf"/>
</dbReference>
<dbReference type="Gene3D" id="1.10.3630.10">
    <property type="entry name" value="yeast vps74-n-term truncation variant domain like"/>
    <property type="match status" value="1"/>
</dbReference>
<sequence length="225" mass="23395">MLIVEDLLLLLLDDETGTPAKAGTLPYALGGAVLVELAMLGRVDTAKGNLLTGAQVTAVGDGPLPDPLLQEAYDEIARKPRSVQTLLLKIGGGLWDTVVERLIAQGQIRRESKRVLGLFRTTRLPAADTGHEAELRRVIRAVLVDGAEPDPRTAAIIALLSGSGALPELRPLIAWSGDVHRRAKELEKGHWGAAAVGTAVARTAAAIAAASAAASAAVITTTVTS</sequence>
<dbReference type="GO" id="GO:0012505">
    <property type="term" value="C:endomembrane system"/>
    <property type="evidence" value="ECO:0007669"/>
    <property type="project" value="UniProtKB-ARBA"/>
</dbReference>
<dbReference type="GO" id="GO:0005737">
    <property type="term" value="C:cytoplasm"/>
    <property type="evidence" value="ECO:0007669"/>
    <property type="project" value="UniProtKB-ARBA"/>
</dbReference>
<evidence type="ECO:0000256" key="3">
    <source>
        <dbReference type="ARBA" id="ARBA00023121"/>
    </source>
</evidence>
<reference evidence="5" key="1">
    <citation type="submission" date="2023-07" db="EMBL/GenBank/DDBJ databases">
        <title>Sequencing the genomes of 1000 actinobacteria strains.</title>
        <authorList>
            <person name="Klenk H.-P."/>
        </authorList>
    </citation>
    <scope>NUCLEOTIDE SEQUENCE</scope>
    <source>
        <strain evidence="5">DSM 44707</strain>
    </source>
</reference>
<dbReference type="AlphaFoldDB" id="A0AAE3YIP0"/>
<dbReference type="EMBL" id="JAVDYB010000001">
    <property type="protein sequence ID" value="MDR7274205.1"/>
    <property type="molecule type" value="Genomic_DNA"/>
</dbReference>
<keyword evidence="4" id="KW-0472">Membrane</keyword>
<evidence type="ECO:0000256" key="4">
    <source>
        <dbReference type="ARBA" id="ARBA00023136"/>
    </source>
</evidence>
<keyword evidence="2" id="KW-0333">Golgi apparatus</keyword>
<protein>
    <recommendedName>
        <fullName evidence="7">GPP34 family phosphoprotein</fullName>
    </recommendedName>
</protein>
<comment type="subcellular location">
    <subcellularLocation>
        <location evidence="1">Golgi apparatus membrane</location>
        <topology evidence="1">Peripheral membrane protein</topology>
        <orientation evidence="1">Cytoplasmic side</orientation>
    </subcellularLocation>
</comment>
<name>A0AAE3YIP0_9ACTN</name>
<evidence type="ECO:0000256" key="2">
    <source>
        <dbReference type="ARBA" id="ARBA00023034"/>
    </source>
</evidence>
<comment type="caution">
    <text evidence="5">The sequence shown here is derived from an EMBL/GenBank/DDBJ whole genome shotgun (WGS) entry which is preliminary data.</text>
</comment>
<dbReference type="InterPro" id="IPR008628">
    <property type="entry name" value="GPP34-like"/>
</dbReference>
<evidence type="ECO:0000313" key="6">
    <source>
        <dbReference type="Proteomes" id="UP001183643"/>
    </source>
</evidence>
<proteinExistence type="predicted"/>
<gene>
    <name evidence="5" type="ORF">J2S41_000983</name>
</gene>
<keyword evidence="3" id="KW-0446">Lipid-binding</keyword>
<organism evidence="5 6">
    <name type="scientific">Catenuloplanes atrovinosus</name>
    <dbReference type="NCBI Taxonomy" id="137266"/>
    <lineage>
        <taxon>Bacteria</taxon>
        <taxon>Bacillati</taxon>
        <taxon>Actinomycetota</taxon>
        <taxon>Actinomycetes</taxon>
        <taxon>Micromonosporales</taxon>
        <taxon>Micromonosporaceae</taxon>
        <taxon>Catenuloplanes</taxon>
    </lineage>
</organism>
<dbReference type="RefSeq" id="WP_310363599.1">
    <property type="nucleotide sequence ID" value="NZ_JAVDYB010000001.1"/>
</dbReference>